<dbReference type="Pfam" id="PF01008">
    <property type="entry name" value="IF-2B"/>
    <property type="match status" value="1"/>
</dbReference>
<feature type="region of interest" description="Disordered" evidence="3">
    <location>
        <begin position="1209"/>
        <end position="1229"/>
    </location>
</feature>
<dbReference type="GO" id="GO:0003700">
    <property type="term" value="F:DNA-binding transcription factor activity"/>
    <property type="evidence" value="ECO:0007669"/>
    <property type="project" value="InterPro"/>
</dbReference>
<comment type="similarity">
    <text evidence="2">Belongs to the eIF-2B alpha/beta/delta subunits family.</text>
</comment>
<evidence type="ECO:0000313" key="5">
    <source>
        <dbReference type="EMBL" id="CAG7565789.1"/>
    </source>
</evidence>
<sequence length="1293" mass="143961">MKTDSEETGVLQSSATSTPAPPSSATATATATPSSASTPRRLPVNPRRHKVAPEHQIQELKHKVDLYERVLRDTVPAAISNAVTDAASRQELSVLLGWRAAESGHDGSGVGSTAHTTPSIDGHAHIVRGPSELPQYQYPSIPRQFQQISHSQSQIPYPDARIQDVSLGLSRLHPPQLSHSISTQHQRQDDDENLASTEGRLLHDPDGHARFLGETSGATFLDNLKEFMTTVLPLAYQNLRPGSDGSAFLSSLGSYQTYDSRPLNDRDVDPTWFPSYPEMNSMLSELRCFIQDGNGNWPSGGIYWWGNLSTTPTIPLLERDSQQVRLTKCRPLALYQTAFAVVSQATMMPPQDISMDSNLSETYYSRARMLLGNPLDITRFTPNEVATLTLMGFYLIEMNRRDAAYMCVSSAMHICIMHGSHRGWLDESGKRVFWTLYVLDRYLSCLMGRPPTIMDDAIRLEPPCDAPSMPPADGLKAHVELSRISNHIVCNTYRISPSKDVVRPMRSLEGEISMLDSWSLNLPPSLRLSSNGLSDDPATCLLHMHYNQLIILTIRPVFFTLVKKSFAEKLVSRQCSLSSHPQLPHLKRCIASAEHNIRLARQILLVNHPRKLLQAGLHFIFNAAIVLMLQLLVEDLCPSSRTEKARSLDLDFVIARFEDESRVGSNYGRDCATVLRDLRVLVQRLPIPVDINTATRSMNMNQTSTTYDPIANRTTVDMGHSWPDKLASEALQQPILVDQGHMLYNELVSWIDVDWQSYNGQEQNKNMLGKSVLASFPMSFIIARVYCRKSLPQMAPLQRRAVATCFIFKFPSDDIAEKPQVALFRRSGNVRTYQHKYAGISGSVEESDADPLDTAWRELEEETTLTKDSLRLFRRGKPFSFVDDSIGREWTVNPFAFILKSEKEGGQGDPGIKIDWEHEGYEWFDPDTVNDSDAFGGVPRILESFRRVWFNIDLGEAAGNTLATCLMALQNDHESGARQLASKALDTYIDVVRKLDISDQDQWWRNVRFAGWHLWKNGRENMGASILNTVLSSLGIIEGSIMSSDSLNKGLIDKIIEALDKYAYDRQATSSRTGASFQAFLEQHLEGDGPIKILTLSCSSTITSAIGHVLGKGSRPIHVHVLESRPLFEGVKMAQAITSFANENSTKLELTIHTDASVGVAARGIDTVLIGADLIDKTAAVSNKVGSLPTILTAKYAAPQAKIVALSEKEKVSPYPPPEQEENDPSEVTQAWRGLSKDLLDAPHSQVKNVYFEWVPSDLIDHYITEDGVTDAVGISRYAEDVAKKADQYFTNL</sequence>
<dbReference type="InterPro" id="IPR000086">
    <property type="entry name" value="NUDIX_hydrolase_dom"/>
</dbReference>
<feature type="compositionally biased region" description="Low complexity" evidence="3">
    <location>
        <begin position="13"/>
        <end position="39"/>
    </location>
</feature>
<dbReference type="GO" id="GO:0008270">
    <property type="term" value="F:zinc ion binding"/>
    <property type="evidence" value="ECO:0007669"/>
    <property type="project" value="InterPro"/>
</dbReference>
<keyword evidence="1" id="KW-0539">Nucleus</keyword>
<comment type="caution">
    <text evidence="5">The sequence shown here is derived from an EMBL/GenBank/DDBJ whole genome shotgun (WGS) entry which is preliminary data.</text>
</comment>
<reference evidence="5" key="1">
    <citation type="submission" date="2021-05" db="EMBL/GenBank/DDBJ databases">
        <authorList>
            <person name="Khan N."/>
        </authorList>
    </citation>
    <scope>NUCLEOTIDE SEQUENCE</scope>
</reference>
<proteinExistence type="inferred from homology"/>
<organism evidence="5 6">
    <name type="scientific">Fusarium equiseti</name>
    <name type="common">Fusarium scirpi</name>
    <dbReference type="NCBI Taxonomy" id="61235"/>
    <lineage>
        <taxon>Eukaryota</taxon>
        <taxon>Fungi</taxon>
        <taxon>Dikarya</taxon>
        <taxon>Ascomycota</taxon>
        <taxon>Pezizomycotina</taxon>
        <taxon>Sordariomycetes</taxon>
        <taxon>Hypocreomycetidae</taxon>
        <taxon>Hypocreales</taxon>
        <taxon>Nectriaceae</taxon>
        <taxon>Fusarium</taxon>
        <taxon>Fusarium incarnatum-equiseti species complex</taxon>
    </lineage>
</organism>
<dbReference type="EMBL" id="CAJSTJ010000187">
    <property type="protein sequence ID" value="CAG7565789.1"/>
    <property type="molecule type" value="Genomic_DNA"/>
</dbReference>
<evidence type="ECO:0000259" key="4">
    <source>
        <dbReference type="PROSITE" id="PS51462"/>
    </source>
</evidence>
<protein>
    <recommendedName>
        <fullName evidence="4">Nudix hydrolase domain-containing protein</fullName>
    </recommendedName>
</protein>
<dbReference type="GO" id="GO:0003677">
    <property type="term" value="F:DNA binding"/>
    <property type="evidence" value="ECO:0007669"/>
    <property type="project" value="InterPro"/>
</dbReference>
<evidence type="ECO:0000313" key="6">
    <source>
        <dbReference type="Proteomes" id="UP000693738"/>
    </source>
</evidence>
<dbReference type="Pfam" id="PF00293">
    <property type="entry name" value="NUDIX"/>
    <property type="match status" value="1"/>
</dbReference>
<evidence type="ECO:0000256" key="2">
    <source>
        <dbReference type="RuleBase" id="RU003814"/>
    </source>
</evidence>
<feature type="region of interest" description="Disordered" evidence="3">
    <location>
        <begin position="173"/>
        <end position="194"/>
    </location>
</feature>
<dbReference type="PANTHER" id="PTHR46910">
    <property type="entry name" value="TRANSCRIPTION FACTOR PDR1"/>
    <property type="match status" value="1"/>
</dbReference>
<gene>
    <name evidence="5" type="ORF">FEQUK3_LOCUS11493</name>
</gene>
<dbReference type="InterPro" id="IPR050987">
    <property type="entry name" value="AtrR-like"/>
</dbReference>
<dbReference type="PANTHER" id="PTHR46910:SF39">
    <property type="entry name" value="ZN(II)2CYS6 TRANSCRIPTION FACTOR (EUROFUNG)"/>
    <property type="match status" value="1"/>
</dbReference>
<evidence type="ECO:0000256" key="3">
    <source>
        <dbReference type="SAM" id="MobiDB-lite"/>
    </source>
</evidence>
<dbReference type="Pfam" id="PF04082">
    <property type="entry name" value="Fungal_trans"/>
    <property type="match status" value="1"/>
</dbReference>
<dbReference type="CDD" id="cd12148">
    <property type="entry name" value="fungal_TF_MHR"/>
    <property type="match status" value="1"/>
</dbReference>
<dbReference type="InterPro" id="IPR007219">
    <property type="entry name" value="XnlR_reg_dom"/>
</dbReference>
<feature type="region of interest" description="Disordered" evidence="3">
    <location>
        <begin position="1"/>
        <end position="54"/>
    </location>
</feature>
<dbReference type="CDD" id="cd18872">
    <property type="entry name" value="NUDIX_eIF-2B"/>
    <property type="match status" value="1"/>
</dbReference>
<dbReference type="InterPro" id="IPR000649">
    <property type="entry name" value="IF-2B-related"/>
</dbReference>
<dbReference type="PROSITE" id="PS51462">
    <property type="entry name" value="NUDIX"/>
    <property type="match status" value="1"/>
</dbReference>
<accession>A0A8J2J8U9</accession>
<name>A0A8J2J8U9_FUSEQ</name>
<dbReference type="Proteomes" id="UP000693738">
    <property type="component" value="Unassembled WGS sequence"/>
</dbReference>
<evidence type="ECO:0000256" key="1">
    <source>
        <dbReference type="ARBA" id="ARBA00023242"/>
    </source>
</evidence>
<dbReference type="SMART" id="SM00906">
    <property type="entry name" value="Fungal_trans"/>
    <property type="match status" value="1"/>
</dbReference>
<dbReference type="GO" id="GO:0006351">
    <property type="term" value="P:DNA-templated transcription"/>
    <property type="evidence" value="ECO:0007669"/>
    <property type="project" value="InterPro"/>
</dbReference>
<feature type="domain" description="Nudix hydrolase" evidence="4">
    <location>
        <begin position="798"/>
        <end position="947"/>
    </location>
</feature>